<protein>
    <submittedName>
        <fullName evidence="3">Acyltransferase</fullName>
    </submittedName>
</protein>
<dbReference type="RefSeq" id="WP_225236855.1">
    <property type="nucleotide sequence ID" value="NZ_JAHYBX010000001.1"/>
</dbReference>
<dbReference type="Proteomes" id="UP001198602">
    <property type="component" value="Unassembled WGS sequence"/>
</dbReference>
<feature type="transmembrane region" description="Helical" evidence="1">
    <location>
        <begin position="20"/>
        <end position="37"/>
    </location>
</feature>
<dbReference type="PANTHER" id="PTHR23028">
    <property type="entry name" value="ACETYLTRANSFERASE"/>
    <property type="match status" value="1"/>
</dbReference>
<proteinExistence type="predicted"/>
<gene>
    <name evidence="3" type="ORF">LE190_00345</name>
</gene>
<evidence type="ECO:0000256" key="1">
    <source>
        <dbReference type="SAM" id="Phobius"/>
    </source>
</evidence>
<accession>A0ABS7Y5W2</accession>
<evidence type="ECO:0000313" key="4">
    <source>
        <dbReference type="Proteomes" id="UP001198602"/>
    </source>
</evidence>
<reference evidence="3 4" key="1">
    <citation type="submission" date="2021-07" db="EMBL/GenBank/DDBJ databases">
        <title>Characterization of Violacein-producing bacteria and related species.</title>
        <authorList>
            <person name="Wilson H.S."/>
            <person name="De Leon M.E."/>
        </authorList>
    </citation>
    <scope>NUCLEOTIDE SEQUENCE [LARGE SCALE GENOMIC DNA]</scope>
    <source>
        <strain evidence="3 4">HSC-2F05</strain>
    </source>
</reference>
<feature type="transmembrane region" description="Helical" evidence="1">
    <location>
        <begin position="57"/>
        <end position="74"/>
    </location>
</feature>
<feature type="transmembrane region" description="Helical" evidence="1">
    <location>
        <begin position="264"/>
        <end position="286"/>
    </location>
</feature>
<sequence length="372" mass="40727">MTPIRPLGTATASHDNGFNLVRLVCALLVVAYHTWMMNRAAPHADPLTRLLAPNTDLGALAVGVFFVISGMFITRSWMGDPHLGRFALRRVARIVPGLFACLLLSTVVAVLFFSSAGWRGLFDGAPWRYIFGNTVLHGLVYHIPAQELRIPGVLGGQDLNGPLWTLYWEGRMYVMVALVGLAAAAPLRSWMRGAALFLLLAANLFPEVASGYVWEVRMWSLFLVGMLLHTLAPELRIGWRHVGCALALLLLNWTRSEALTPSPLTWFGIALLAVSLALCVGSLRLSWAAHVQRHDYSYGVYIWHWPVIIMLREVLPPVGPIGLSLATLAVVLPLAMLSWHLVEAPALRAARRWLGRSASAPAPAFGAADRAA</sequence>
<feature type="transmembrane region" description="Helical" evidence="1">
    <location>
        <begin position="94"/>
        <end position="118"/>
    </location>
</feature>
<keyword evidence="3" id="KW-0808">Transferase</keyword>
<organism evidence="3 4">
    <name type="scientific">Massilia hydrophila</name>
    <dbReference type="NCBI Taxonomy" id="3044279"/>
    <lineage>
        <taxon>Bacteria</taxon>
        <taxon>Pseudomonadati</taxon>
        <taxon>Pseudomonadota</taxon>
        <taxon>Betaproteobacteria</taxon>
        <taxon>Burkholderiales</taxon>
        <taxon>Oxalobacteraceae</taxon>
        <taxon>Telluria group</taxon>
        <taxon>Massilia</taxon>
    </lineage>
</organism>
<evidence type="ECO:0000313" key="3">
    <source>
        <dbReference type="EMBL" id="MCA1854377.1"/>
    </source>
</evidence>
<name>A0ABS7Y5W2_9BURK</name>
<dbReference type="InterPro" id="IPR002656">
    <property type="entry name" value="Acyl_transf_3_dom"/>
</dbReference>
<feature type="transmembrane region" description="Helical" evidence="1">
    <location>
        <begin position="194"/>
        <end position="214"/>
    </location>
</feature>
<keyword evidence="1" id="KW-1133">Transmembrane helix</keyword>
<dbReference type="InterPro" id="IPR050879">
    <property type="entry name" value="Acyltransferase_3"/>
</dbReference>
<keyword evidence="4" id="KW-1185">Reference proteome</keyword>
<feature type="domain" description="Acyltransferase 3" evidence="2">
    <location>
        <begin position="16"/>
        <end position="338"/>
    </location>
</feature>
<dbReference type="GO" id="GO:0016746">
    <property type="term" value="F:acyltransferase activity"/>
    <property type="evidence" value="ECO:0007669"/>
    <property type="project" value="UniProtKB-KW"/>
</dbReference>
<feature type="transmembrane region" description="Helical" evidence="1">
    <location>
        <begin position="170"/>
        <end position="187"/>
    </location>
</feature>
<keyword evidence="1" id="KW-0812">Transmembrane</keyword>
<dbReference type="PANTHER" id="PTHR23028:SF53">
    <property type="entry name" value="ACYL_TRANSF_3 DOMAIN-CONTAINING PROTEIN"/>
    <property type="match status" value="1"/>
</dbReference>
<evidence type="ECO:0000259" key="2">
    <source>
        <dbReference type="Pfam" id="PF01757"/>
    </source>
</evidence>
<feature type="transmembrane region" description="Helical" evidence="1">
    <location>
        <begin position="321"/>
        <end position="342"/>
    </location>
</feature>
<dbReference type="Pfam" id="PF01757">
    <property type="entry name" value="Acyl_transf_3"/>
    <property type="match status" value="1"/>
</dbReference>
<comment type="caution">
    <text evidence="3">The sequence shown here is derived from an EMBL/GenBank/DDBJ whole genome shotgun (WGS) entry which is preliminary data.</text>
</comment>
<keyword evidence="3" id="KW-0012">Acyltransferase</keyword>
<dbReference type="EMBL" id="JAHYBX010000001">
    <property type="protein sequence ID" value="MCA1854377.1"/>
    <property type="molecule type" value="Genomic_DNA"/>
</dbReference>
<keyword evidence="1" id="KW-0472">Membrane</keyword>